<reference evidence="2" key="1">
    <citation type="submission" date="2024-07" db="EMBL/GenBank/DDBJ databases">
        <title>Genome Analysis of a Potential Novel Vibrio Species Secreting pH- and Thermo-stable Alginate Lyase and its Application in Producing Alginate Oligosaccharides.</title>
        <authorList>
            <person name="Huang H."/>
            <person name="Bao K."/>
        </authorList>
    </citation>
    <scope>NUCLEOTIDE SEQUENCE</scope>
    <source>
        <strain evidence="2">HB236076</strain>
    </source>
</reference>
<proteinExistence type="predicted"/>
<dbReference type="AlphaFoldDB" id="A0AB39H9W9"/>
<accession>A0AB39H9W9</accession>
<keyword evidence="1" id="KW-0732">Signal</keyword>
<feature type="signal peptide" evidence="1">
    <location>
        <begin position="1"/>
        <end position="23"/>
    </location>
</feature>
<name>A0AB39H9W9_9VIBR</name>
<feature type="chain" id="PRO_5044249252" evidence="1">
    <location>
        <begin position="24"/>
        <end position="220"/>
    </location>
</feature>
<evidence type="ECO:0000313" key="2">
    <source>
        <dbReference type="EMBL" id="XDK25136.1"/>
    </source>
</evidence>
<dbReference type="RefSeq" id="WP_306101795.1">
    <property type="nucleotide sequence ID" value="NZ_CP162601.1"/>
</dbReference>
<sequence>MKQGFSLLAWAGITALLSSPAMAKPSSYHIDLWADNWLKAYINGEELVEDSTPITTERSFNREHAQFSVEGDFVIAFELKDFKQDDTGLEYIGSWHQQMGDGGFIAQIMEQKRGQVVAVSDRHMRCLVIHRAPLDERCANESSPSAGKGPCQFETIAKPHGWTQPHFDDQHWPAAVEYSKEQVRPKGGYDEVKWSPAAKLIWSSSLTQDNTLLCRLNVTP</sequence>
<dbReference type="KEGG" id="vih:AB0763_00325"/>
<dbReference type="EMBL" id="CP162601">
    <property type="protein sequence ID" value="XDK25136.1"/>
    <property type="molecule type" value="Genomic_DNA"/>
</dbReference>
<evidence type="ECO:0000256" key="1">
    <source>
        <dbReference type="SAM" id="SignalP"/>
    </source>
</evidence>
<dbReference type="Gene3D" id="2.60.120.260">
    <property type="entry name" value="Galactose-binding domain-like"/>
    <property type="match status" value="1"/>
</dbReference>
<organism evidence="2">
    <name type="scientific">Vibrio sp. HB236076</name>
    <dbReference type="NCBI Taxonomy" id="3232307"/>
    <lineage>
        <taxon>Bacteria</taxon>
        <taxon>Pseudomonadati</taxon>
        <taxon>Pseudomonadota</taxon>
        <taxon>Gammaproteobacteria</taxon>
        <taxon>Vibrionales</taxon>
        <taxon>Vibrionaceae</taxon>
        <taxon>Vibrio</taxon>
    </lineage>
</organism>
<protein>
    <submittedName>
        <fullName evidence="2">PEBP family protein</fullName>
    </submittedName>
</protein>
<gene>
    <name evidence="2" type="ORF">AB0763_00325</name>
</gene>